<organism evidence="5 6">
    <name type="scientific">Saxophila tyrrhenica</name>
    <dbReference type="NCBI Taxonomy" id="1690608"/>
    <lineage>
        <taxon>Eukaryota</taxon>
        <taxon>Fungi</taxon>
        <taxon>Dikarya</taxon>
        <taxon>Ascomycota</taxon>
        <taxon>Pezizomycotina</taxon>
        <taxon>Dothideomycetes</taxon>
        <taxon>Dothideomycetidae</taxon>
        <taxon>Mycosphaerellales</taxon>
        <taxon>Extremaceae</taxon>
        <taxon>Saxophila</taxon>
    </lineage>
</organism>
<evidence type="ECO:0000313" key="5">
    <source>
        <dbReference type="EMBL" id="KAK5173125.1"/>
    </source>
</evidence>
<dbReference type="GO" id="GO:0003993">
    <property type="term" value="F:acid phosphatase activity"/>
    <property type="evidence" value="ECO:0007669"/>
    <property type="project" value="TreeGrafter"/>
</dbReference>
<dbReference type="Pfam" id="PF00328">
    <property type="entry name" value="His_Phos_2"/>
    <property type="match status" value="1"/>
</dbReference>
<keyword evidence="3" id="KW-0378">Hydrolase</keyword>
<dbReference type="Gene3D" id="3.40.50.1240">
    <property type="entry name" value="Phosphoglycerate mutase-like"/>
    <property type="match status" value="1"/>
</dbReference>
<gene>
    <name evidence="5" type="ORF">LTR77_003247</name>
</gene>
<dbReference type="GeneID" id="89924594"/>
<accession>A0AAV9PHQ3</accession>
<dbReference type="PROSITE" id="PS00616">
    <property type="entry name" value="HIS_ACID_PHOSPHAT_1"/>
    <property type="match status" value="1"/>
</dbReference>
<dbReference type="PANTHER" id="PTHR20963:SF43">
    <property type="entry name" value="PUTATIVE (AFU_ORTHOLOGUE AFUA_7G01240)-RELATED"/>
    <property type="match status" value="1"/>
</dbReference>
<evidence type="ECO:0000256" key="1">
    <source>
        <dbReference type="ARBA" id="ARBA00005375"/>
    </source>
</evidence>
<dbReference type="InterPro" id="IPR029033">
    <property type="entry name" value="His_PPase_superfam"/>
</dbReference>
<dbReference type="EMBL" id="JAVRRT010000004">
    <property type="protein sequence ID" value="KAK5173125.1"/>
    <property type="molecule type" value="Genomic_DNA"/>
</dbReference>
<dbReference type="CDD" id="cd07061">
    <property type="entry name" value="HP_HAP_like"/>
    <property type="match status" value="1"/>
</dbReference>
<name>A0AAV9PHQ3_9PEZI</name>
<dbReference type="EC" id="3.1.3.8" evidence="2"/>
<protein>
    <recommendedName>
        <fullName evidence="2">3-phytase</fullName>
        <ecNumber evidence="2">3.1.3.8</ecNumber>
    </recommendedName>
</protein>
<evidence type="ECO:0000313" key="6">
    <source>
        <dbReference type="Proteomes" id="UP001337655"/>
    </source>
</evidence>
<evidence type="ECO:0000256" key="3">
    <source>
        <dbReference type="ARBA" id="ARBA00022801"/>
    </source>
</evidence>
<keyword evidence="6" id="KW-1185">Reference proteome</keyword>
<feature type="signal peptide" evidence="4">
    <location>
        <begin position="1"/>
        <end position="16"/>
    </location>
</feature>
<keyword evidence="4" id="KW-0732">Signal</keyword>
<sequence length="533" mass="59105">MAFLLYSLALLGLANASPVMTIVTTITTSNPPDYFQTTPEIFQGPTPTGKEPFLRQTDDVQLSGVTYIPPSPLETQQPIQGNSDDGNIFTLLGNIAPYHPSPGFGIDEHPLPEGANVTWVNMIARHGSRYPTEPIELGAALADAKGAKFSGDLEWLNDWKYSLGTNILSSNGRQELYDNGVLHVYNYGQLFNPNQTKKLVWRTTTEDRMRKSAENFAAGFFGLNYADYVDLEFIIDEEGYNNSLSGYNVCENNGNLRTTAGANASAAFVANYTLPAAARLNALSTNFHWNSTWIYSAQQLCSYETVNLGYSKWCALFTYEEWQDFEYSIDLDFIGTFGFLSPTARAVGVGYVEEVLAKMRHHLITQATGSDNVTLDGRERTFPTHQALNFDFSHEVNIFAALTAFGLTQFAEPFSPEEYTEDRSVVVSAMTPFAARFDIEMIEAPRPVCADRTRGLYEEGGKTTYVHFILNQRTIPLGQSHAACGDRDDGWCELETFMKWQAGALEEANYDYACNGDYAPPAYGDVRNGAPPS</sequence>
<dbReference type="InterPro" id="IPR000560">
    <property type="entry name" value="His_Pase_clade-2"/>
</dbReference>
<feature type="chain" id="PRO_5043418068" description="3-phytase" evidence="4">
    <location>
        <begin position="17"/>
        <end position="533"/>
    </location>
</feature>
<dbReference type="InterPro" id="IPR033379">
    <property type="entry name" value="Acid_Pase_AS"/>
</dbReference>
<proteinExistence type="inferred from homology"/>
<dbReference type="RefSeq" id="XP_064661843.1">
    <property type="nucleotide sequence ID" value="XM_064800504.1"/>
</dbReference>
<dbReference type="SUPFAM" id="SSF53254">
    <property type="entry name" value="Phosphoglycerate mutase-like"/>
    <property type="match status" value="1"/>
</dbReference>
<evidence type="ECO:0000256" key="4">
    <source>
        <dbReference type="SAM" id="SignalP"/>
    </source>
</evidence>
<comment type="similarity">
    <text evidence="1">Belongs to the histidine acid phosphatase family.</text>
</comment>
<dbReference type="PANTHER" id="PTHR20963">
    <property type="entry name" value="MULTIPLE INOSITOL POLYPHOSPHATE PHOSPHATASE-RELATED"/>
    <property type="match status" value="1"/>
</dbReference>
<evidence type="ECO:0000256" key="2">
    <source>
        <dbReference type="ARBA" id="ARBA00012632"/>
    </source>
</evidence>
<dbReference type="Proteomes" id="UP001337655">
    <property type="component" value="Unassembled WGS sequence"/>
</dbReference>
<reference evidence="5 6" key="1">
    <citation type="submission" date="2023-08" db="EMBL/GenBank/DDBJ databases">
        <title>Black Yeasts Isolated from many extreme environments.</title>
        <authorList>
            <person name="Coleine C."/>
            <person name="Stajich J.E."/>
            <person name="Selbmann L."/>
        </authorList>
    </citation>
    <scope>NUCLEOTIDE SEQUENCE [LARGE SCALE GENOMIC DNA]</scope>
    <source>
        <strain evidence="5 6">CCFEE 5935</strain>
    </source>
</reference>
<dbReference type="AlphaFoldDB" id="A0AAV9PHQ3"/>
<dbReference type="GO" id="GO:0016158">
    <property type="term" value="F:inositol hexakisphosphate 3-phosphatase activity"/>
    <property type="evidence" value="ECO:0007669"/>
    <property type="project" value="UniProtKB-EC"/>
</dbReference>
<comment type="caution">
    <text evidence="5">The sequence shown here is derived from an EMBL/GenBank/DDBJ whole genome shotgun (WGS) entry which is preliminary data.</text>
</comment>